<sequence length="87" mass="9720">MENLLINVVRPPYLRKINSEQTLTKLSIPPLPPSLPSTHSSQLEVLGGWGGRWGDSPFRRGSGLSTPGFHYLALPLRPYHPDTDPKY</sequence>
<reference evidence="2" key="1">
    <citation type="submission" date="2024-04" db="EMBL/GenBank/DDBJ databases">
        <title>Salinicola lusitanus LLJ914,a marine bacterium isolated from the Okinawa Trough.</title>
        <authorList>
            <person name="Li J."/>
        </authorList>
    </citation>
    <scope>NUCLEOTIDE SEQUENCE [LARGE SCALE GENOMIC DNA]</scope>
</reference>
<proteinExistence type="predicted"/>
<dbReference type="AlphaFoldDB" id="A0AAW0MFG2"/>
<comment type="caution">
    <text evidence="1">The sequence shown here is derived from an EMBL/GenBank/DDBJ whole genome shotgun (WGS) entry which is preliminary data.</text>
</comment>
<dbReference type="EMBL" id="JBBPFD010000349">
    <property type="protein sequence ID" value="KAK7879142.1"/>
    <property type="molecule type" value="Genomic_DNA"/>
</dbReference>
<organism evidence="1 2">
    <name type="scientific">Mugilogobius chulae</name>
    <name type="common">yellowstripe goby</name>
    <dbReference type="NCBI Taxonomy" id="88201"/>
    <lineage>
        <taxon>Eukaryota</taxon>
        <taxon>Metazoa</taxon>
        <taxon>Chordata</taxon>
        <taxon>Craniata</taxon>
        <taxon>Vertebrata</taxon>
        <taxon>Euteleostomi</taxon>
        <taxon>Actinopterygii</taxon>
        <taxon>Neopterygii</taxon>
        <taxon>Teleostei</taxon>
        <taxon>Neoteleostei</taxon>
        <taxon>Acanthomorphata</taxon>
        <taxon>Gobiaria</taxon>
        <taxon>Gobiiformes</taxon>
        <taxon>Gobioidei</taxon>
        <taxon>Gobiidae</taxon>
        <taxon>Gobionellinae</taxon>
        <taxon>Mugilogobius</taxon>
    </lineage>
</organism>
<evidence type="ECO:0000313" key="2">
    <source>
        <dbReference type="Proteomes" id="UP001460270"/>
    </source>
</evidence>
<gene>
    <name evidence="1" type="ORF">WMY93_034079</name>
</gene>
<keyword evidence="2" id="KW-1185">Reference proteome</keyword>
<evidence type="ECO:0000313" key="1">
    <source>
        <dbReference type="EMBL" id="KAK7879142.1"/>
    </source>
</evidence>
<accession>A0AAW0MFG2</accession>
<protein>
    <submittedName>
        <fullName evidence="1">Uncharacterized protein</fullName>
    </submittedName>
</protein>
<name>A0AAW0MFG2_9GOBI</name>
<dbReference type="Proteomes" id="UP001460270">
    <property type="component" value="Unassembled WGS sequence"/>
</dbReference>